<dbReference type="PANTHER" id="PTHR40640:SF1">
    <property type="entry name" value="ANCHORED GLYCOPROTEIN, PUTATIVE (AFU_ORTHOLOGUE AFUA_8G04860)-RELATED"/>
    <property type="match status" value="1"/>
</dbReference>
<feature type="transmembrane region" description="Helical" evidence="1">
    <location>
        <begin position="160"/>
        <end position="182"/>
    </location>
</feature>
<evidence type="ECO:0008006" key="5">
    <source>
        <dbReference type="Google" id="ProtNLM"/>
    </source>
</evidence>
<keyword evidence="1" id="KW-1133">Transmembrane helix</keyword>
<reference evidence="3 4" key="1">
    <citation type="journal article" date="2016" name="Sci. Rep.">
        <title>Insights into Adaptations to a Near-Obligate Nematode Endoparasitic Lifestyle from the Finished Genome of Drechmeria coniospora.</title>
        <authorList>
            <person name="Zhang L."/>
            <person name="Zhou Z."/>
            <person name="Guo Q."/>
            <person name="Fokkens L."/>
            <person name="Miskei M."/>
            <person name="Pocsi I."/>
            <person name="Zhang W."/>
            <person name="Chen M."/>
            <person name="Wang L."/>
            <person name="Sun Y."/>
            <person name="Donzelli B.G."/>
            <person name="Gibson D.M."/>
            <person name="Nelson D.R."/>
            <person name="Luo J.G."/>
            <person name="Rep M."/>
            <person name="Liu H."/>
            <person name="Yang S."/>
            <person name="Wang J."/>
            <person name="Krasnoff S.B."/>
            <person name="Xu Y."/>
            <person name="Molnar I."/>
            <person name="Lin M."/>
        </authorList>
    </citation>
    <scope>NUCLEOTIDE SEQUENCE [LARGE SCALE GENOMIC DNA]</scope>
    <source>
        <strain evidence="3 4">ARSEF 6962</strain>
    </source>
</reference>
<dbReference type="EMBL" id="LAYC01000001">
    <property type="protein sequence ID" value="KYK59238.1"/>
    <property type="molecule type" value="Genomic_DNA"/>
</dbReference>
<dbReference type="OrthoDB" id="4991875at2759"/>
<dbReference type="STRING" id="98403.A0A151GQ98"/>
<dbReference type="PANTHER" id="PTHR40640">
    <property type="entry name" value="ANCHORED GLYCOPROTEIN, PUTATIVE (AFU_ORTHOLOGUE AFUA_8G04860)-RELATED"/>
    <property type="match status" value="1"/>
</dbReference>
<name>A0A151GQ98_DRECN</name>
<feature type="chain" id="PRO_5007580881" description="Ig-like domain-containing protein" evidence="2">
    <location>
        <begin position="18"/>
        <end position="183"/>
    </location>
</feature>
<evidence type="ECO:0000256" key="2">
    <source>
        <dbReference type="SAM" id="SignalP"/>
    </source>
</evidence>
<evidence type="ECO:0000256" key="1">
    <source>
        <dbReference type="SAM" id="Phobius"/>
    </source>
</evidence>
<dbReference type="AlphaFoldDB" id="A0A151GQ98"/>
<gene>
    <name evidence="3" type="ORF">DCS_00368</name>
</gene>
<proteinExistence type="predicted"/>
<sequence>MRSTITVLVASAALAAAADRTTVSVFIPQSRPQPCDGSVVNVGAEATTYSFKCYLAGTSITDYGVQTWHVAQGPSTWVLSDDAGLTEEGNCKLDAGKDVASCQATRSGTVSSTEMFGYKSSIYPVTITAGANKLPAAGATVTGATATAGSTASTTAKSNAAGILAIPGAVIVGVAAVARAIML</sequence>
<keyword evidence="1" id="KW-0472">Membrane</keyword>
<evidence type="ECO:0000313" key="4">
    <source>
        <dbReference type="Proteomes" id="UP000076580"/>
    </source>
</evidence>
<dbReference type="RefSeq" id="XP_040658590.1">
    <property type="nucleotide sequence ID" value="XM_040797707.1"/>
</dbReference>
<organism evidence="3 4">
    <name type="scientific">Drechmeria coniospora</name>
    <name type="common">Nematophagous fungus</name>
    <name type="synonym">Meria coniospora</name>
    <dbReference type="NCBI Taxonomy" id="98403"/>
    <lineage>
        <taxon>Eukaryota</taxon>
        <taxon>Fungi</taxon>
        <taxon>Dikarya</taxon>
        <taxon>Ascomycota</taxon>
        <taxon>Pezizomycotina</taxon>
        <taxon>Sordariomycetes</taxon>
        <taxon>Hypocreomycetidae</taxon>
        <taxon>Hypocreales</taxon>
        <taxon>Ophiocordycipitaceae</taxon>
        <taxon>Drechmeria</taxon>
    </lineage>
</organism>
<comment type="caution">
    <text evidence="3">The sequence shown here is derived from an EMBL/GenBank/DDBJ whole genome shotgun (WGS) entry which is preliminary data.</text>
</comment>
<feature type="signal peptide" evidence="2">
    <location>
        <begin position="1"/>
        <end position="17"/>
    </location>
</feature>
<keyword evidence="4" id="KW-1185">Reference proteome</keyword>
<keyword evidence="2" id="KW-0732">Signal</keyword>
<evidence type="ECO:0000313" key="3">
    <source>
        <dbReference type="EMBL" id="KYK59238.1"/>
    </source>
</evidence>
<dbReference type="GeneID" id="63713011"/>
<dbReference type="Proteomes" id="UP000076580">
    <property type="component" value="Chromosome 01"/>
</dbReference>
<keyword evidence="1" id="KW-0812">Transmembrane</keyword>
<accession>A0A151GQ98</accession>
<protein>
    <recommendedName>
        <fullName evidence="5">Ig-like domain-containing protein</fullName>
    </recommendedName>
</protein>
<dbReference type="InParanoid" id="A0A151GQ98"/>